<proteinExistence type="predicted"/>
<name>A0A7C0Y569_DESA2</name>
<accession>A0A7C0Y569</accession>
<organism evidence="2">
    <name type="scientific">Desulfofervidus auxilii</name>
    <dbReference type="NCBI Taxonomy" id="1621989"/>
    <lineage>
        <taxon>Bacteria</taxon>
        <taxon>Pseudomonadati</taxon>
        <taxon>Thermodesulfobacteriota</taxon>
        <taxon>Candidatus Desulfofervidia</taxon>
        <taxon>Candidatus Desulfofervidales</taxon>
        <taxon>Candidatus Desulfofervidaceae</taxon>
        <taxon>Candidatus Desulfofervidus</taxon>
    </lineage>
</organism>
<dbReference type="Proteomes" id="UP000886289">
    <property type="component" value="Unassembled WGS sequence"/>
</dbReference>
<dbReference type="InterPro" id="IPR018576">
    <property type="entry name" value="Restrct_endonuc_II_Pab1"/>
</dbReference>
<comment type="caution">
    <text evidence="2">The sequence shown here is derived from an EMBL/GenBank/DDBJ whole genome shotgun (WGS) entry which is preliminary data.</text>
</comment>
<dbReference type="EMBL" id="DRBS01000180">
    <property type="protein sequence ID" value="HDD44128.1"/>
    <property type="molecule type" value="Genomic_DNA"/>
</dbReference>
<dbReference type="AlphaFoldDB" id="A0A7C0Y569"/>
<gene>
    <name evidence="2" type="ORF">ENG63_04620</name>
</gene>
<keyword evidence="2" id="KW-0255">Endonuclease</keyword>
<feature type="domain" description="Restriction endonuclease type II Pab1" evidence="1">
    <location>
        <begin position="145"/>
        <end position="240"/>
    </location>
</feature>
<evidence type="ECO:0000313" key="2">
    <source>
        <dbReference type="EMBL" id="HDD44128.1"/>
    </source>
</evidence>
<reference evidence="2" key="1">
    <citation type="journal article" date="2020" name="mSystems">
        <title>Genome- and Community-Level Interaction Insights into Carbon Utilization and Element Cycling Functions of Hydrothermarchaeota in Hydrothermal Sediment.</title>
        <authorList>
            <person name="Zhou Z."/>
            <person name="Liu Y."/>
            <person name="Xu W."/>
            <person name="Pan J."/>
            <person name="Luo Z.H."/>
            <person name="Li M."/>
        </authorList>
    </citation>
    <scope>NUCLEOTIDE SEQUENCE [LARGE SCALE GENOMIC DNA]</scope>
    <source>
        <strain evidence="2">HyVt-233</strain>
    </source>
</reference>
<keyword evidence="2" id="KW-0378">Hydrolase</keyword>
<protein>
    <submittedName>
        <fullName evidence="2">R.Pab1 family restriction endonuclease</fullName>
    </submittedName>
</protein>
<keyword evidence="2" id="KW-0540">Nuclease</keyword>
<sequence>MNIPAKIEVGKGKLIVKLPLTNPTGKIRVKRRGKVSNYGIPIATRKEVLRETDYIEWQISYATDNPPIESKVENIILNGQIGFELTKLLCEGIKLGILSSSDIQEMEIFINDVNREDTLEENEEILREDARHEVKGGFKKFVEKAPLFIKNNKEKGYFIEIILRHKQRAVGLQAMVYLCIYIDNLKDKYGKPFIGRTADSKEFGIFEITFQNKEIIIDVVKAFAIASWQHRNDVKSIFNQVVIKCKK</sequence>
<dbReference type="GO" id="GO:0004519">
    <property type="term" value="F:endonuclease activity"/>
    <property type="evidence" value="ECO:0007669"/>
    <property type="project" value="UniProtKB-KW"/>
</dbReference>
<dbReference type="Pfam" id="PF09522">
    <property type="entry name" value="RE_R_Pab1"/>
    <property type="match status" value="1"/>
</dbReference>
<evidence type="ECO:0000259" key="1">
    <source>
        <dbReference type="Pfam" id="PF09522"/>
    </source>
</evidence>